<reference evidence="1 2" key="1">
    <citation type="journal article" date="2018" name="Science">
        <title>The opium poppy genome and morphinan production.</title>
        <authorList>
            <person name="Guo L."/>
            <person name="Winzer T."/>
            <person name="Yang X."/>
            <person name="Li Y."/>
            <person name="Ning Z."/>
            <person name="He Z."/>
            <person name="Teodor R."/>
            <person name="Lu Y."/>
            <person name="Bowser T.A."/>
            <person name="Graham I.A."/>
            <person name="Ye K."/>
        </authorList>
    </citation>
    <scope>NUCLEOTIDE SEQUENCE [LARGE SCALE GENOMIC DNA]</scope>
    <source>
        <strain evidence="2">cv. HN1</strain>
        <tissue evidence="1">Leaves</tissue>
    </source>
</reference>
<name>A0A4Y7IJI6_PAPSO</name>
<organism evidence="1 2">
    <name type="scientific">Papaver somniferum</name>
    <name type="common">Opium poppy</name>
    <dbReference type="NCBI Taxonomy" id="3469"/>
    <lineage>
        <taxon>Eukaryota</taxon>
        <taxon>Viridiplantae</taxon>
        <taxon>Streptophyta</taxon>
        <taxon>Embryophyta</taxon>
        <taxon>Tracheophyta</taxon>
        <taxon>Spermatophyta</taxon>
        <taxon>Magnoliopsida</taxon>
        <taxon>Ranunculales</taxon>
        <taxon>Papaveraceae</taxon>
        <taxon>Papaveroideae</taxon>
        <taxon>Papaver</taxon>
    </lineage>
</organism>
<dbReference type="Proteomes" id="UP000316621">
    <property type="component" value="Chromosome 1"/>
</dbReference>
<dbReference type="EMBL" id="CM010715">
    <property type="protein sequence ID" value="RZC48256.1"/>
    <property type="molecule type" value="Genomic_DNA"/>
</dbReference>
<evidence type="ECO:0000313" key="1">
    <source>
        <dbReference type="EMBL" id="RZC48256.1"/>
    </source>
</evidence>
<dbReference type="STRING" id="3469.A0A4Y7IJI6"/>
<evidence type="ECO:0008006" key="3">
    <source>
        <dbReference type="Google" id="ProtNLM"/>
    </source>
</evidence>
<keyword evidence="2" id="KW-1185">Reference proteome</keyword>
<gene>
    <name evidence="1" type="ORF">C5167_041210</name>
</gene>
<dbReference type="AlphaFoldDB" id="A0A4Y7IJI6"/>
<dbReference type="GO" id="GO:0016279">
    <property type="term" value="F:protein-lysine N-methyltransferase activity"/>
    <property type="evidence" value="ECO:0007669"/>
    <property type="project" value="TreeGrafter"/>
</dbReference>
<dbReference type="Gramene" id="RZC48256">
    <property type="protein sequence ID" value="RZC48256"/>
    <property type="gene ID" value="C5167_041210"/>
</dbReference>
<dbReference type="GO" id="GO:0009570">
    <property type="term" value="C:chloroplast stroma"/>
    <property type="evidence" value="ECO:0007669"/>
    <property type="project" value="TreeGrafter"/>
</dbReference>
<sequence length="138" mass="15955">MLTTVEGVVQLMVDRSYKVGEPILSAGLSCRCGPQPNSKLLINYGFVDEDNSYDRILVEASLSTEDPQYHDKRMVAQRNRKLAVQVFQKSFWYPFIRELDRQRGRVQLAAESPLLWSEDELAYLTGSPTKQRHQFMKQ</sequence>
<accession>A0A4Y7IJI6</accession>
<evidence type="ECO:0000313" key="2">
    <source>
        <dbReference type="Proteomes" id="UP000316621"/>
    </source>
</evidence>
<proteinExistence type="predicted"/>
<dbReference type="InterPro" id="IPR050600">
    <property type="entry name" value="SETD3_SETD6_MTase"/>
</dbReference>
<dbReference type="PANTHER" id="PTHR13271">
    <property type="entry name" value="UNCHARACTERIZED PUTATIVE METHYLTRANSFERASE"/>
    <property type="match status" value="1"/>
</dbReference>
<dbReference type="PANTHER" id="PTHR13271:SF9">
    <property type="entry name" value="RUBISCO METHYLTRANSFERASE FAMILY PROTEIN"/>
    <property type="match status" value="1"/>
</dbReference>
<protein>
    <recommendedName>
        <fullName evidence="3">Rubisco LSMT substrate-binding domain-containing protein</fullName>
    </recommendedName>
</protein>